<evidence type="ECO:0000313" key="1">
    <source>
        <dbReference type="EMBL" id="JAD37719.1"/>
    </source>
</evidence>
<protein>
    <submittedName>
        <fullName evidence="1">Uncharacterized protein</fullName>
    </submittedName>
</protein>
<name>A0A0A8ZE88_ARUDO</name>
<sequence length="42" mass="4918">METLVPVYGCHHRRDSYVVAIEVLQRQVKQTGLSIWMFSNPK</sequence>
<dbReference type="EMBL" id="GBRH01260176">
    <property type="protein sequence ID" value="JAD37719.1"/>
    <property type="molecule type" value="Transcribed_RNA"/>
</dbReference>
<reference evidence="1" key="2">
    <citation type="journal article" date="2015" name="Data Brief">
        <title>Shoot transcriptome of the giant reed, Arundo donax.</title>
        <authorList>
            <person name="Barrero R.A."/>
            <person name="Guerrero F.D."/>
            <person name="Moolhuijzen P."/>
            <person name="Goolsby J.A."/>
            <person name="Tidwell J."/>
            <person name="Bellgard S.E."/>
            <person name="Bellgard M.I."/>
        </authorList>
    </citation>
    <scope>NUCLEOTIDE SEQUENCE</scope>
    <source>
        <tissue evidence="1">Shoot tissue taken approximately 20 cm above the soil surface</tissue>
    </source>
</reference>
<organism evidence="1">
    <name type="scientific">Arundo donax</name>
    <name type="common">Giant reed</name>
    <name type="synonym">Donax arundinaceus</name>
    <dbReference type="NCBI Taxonomy" id="35708"/>
    <lineage>
        <taxon>Eukaryota</taxon>
        <taxon>Viridiplantae</taxon>
        <taxon>Streptophyta</taxon>
        <taxon>Embryophyta</taxon>
        <taxon>Tracheophyta</taxon>
        <taxon>Spermatophyta</taxon>
        <taxon>Magnoliopsida</taxon>
        <taxon>Liliopsida</taxon>
        <taxon>Poales</taxon>
        <taxon>Poaceae</taxon>
        <taxon>PACMAD clade</taxon>
        <taxon>Arundinoideae</taxon>
        <taxon>Arundineae</taxon>
        <taxon>Arundo</taxon>
    </lineage>
</organism>
<proteinExistence type="predicted"/>
<dbReference type="AlphaFoldDB" id="A0A0A8ZE88"/>
<reference evidence="1" key="1">
    <citation type="submission" date="2014-09" db="EMBL/GenBank/DDBJ databases">
        <authorList>
            <person name="Magalhaes I.L.F."/>
            <person name="Oliveira U."/>
            <person name="Santos F.R."/>
            <person name="Vidigal T.H.D.A."/>
            <person name="Brescovit A.D."/>
            <person name="Santos A.J."/>
        </authorList>
    </citation>
    <scope>NUCLEOTIDE SEQUENCE</scope>
    <source>
        <tissue evidence="1">Shoot tissue taken approximately 20 cm above the soil surface</tissue>
    </source>
</reference>
<accession>A0A0A8ZE88</accession>